<keyword evidence="3 5" id="KW-0964">Secreted</keyword>
<comment type="caution">
    <text evidence="7">The sequence shown here is derived from an EMBL/GenBank/DDBJ whole genome shotgun (WGS) entry which is preliminary data.</text>
</comment>
<evidence type="ECO:0000256" key="6">
    <source>
        <dbReference type="SAM" id="MobiDB-lite"/>
    </source>
</evidence>
<evidence type="ECO:0000256" key="5">
    <source>
        <dbReference type="RuleBase" id="RU367124"/>
    </source>
</evidence>
<evidence type="ECO:0000313" key="7">
    <source>
        <dbReference type="EMBL" id="GMF25150.1"/>
    </source>
</evidence>
<dbReference type="Pfam" id="PF16810">
    <property type="entry name" value="RXLR"/>
    <property type="match status" value="1"/>
</dbReference>
<gene>
    <name evidence="7" type="ORF">Plil01_001035500</name>
</gene>
<dbReference type="AlphaFoldDB" id="A0A9W6U478"/>
<keyword evidence="4" id="KW-0732">Signal</keyword>
<organism evidence="7 8">
    <name type="scientific">Phytophthora lilii</name>
    <dbReference type="NCBI Taxonomy" id="2077276"/>
    <lineage>
        <taxon>Eukaryota</taxon>
        <taxon>Sar</taxon>
        <taxon>Stramenopiles</taxon>
        <taxon>Oomycota</taxon>
        <taxon>Peronosporomycetes</taxon>
        <taxon>Peronosporales</taxon>
        <taxon>Peronosporaceae</taxon>
        <taxon>Phytophthora</taxon>
    </lineage>
</organism>
<evidence type="ECO:0000256" key="4">
    <source>
        <dbReference type="ARBA" id="ARBA00022729"/>
    </source>
</evidence>
<accession>A0A9W6U478</accession>
<comment type="subcellular location">
    <subcellularLocation>
        <location evidence="1 5">Secreted</location>
    </subcellularLocation>
</comment>
<keyword evidence="8" id="KW-1185">Reference proteome</keyword>
<evidence type="ECO:0000256" key="2">
    <source>
        <dbReference type="ARBA" id="ARBA00010400"/>
    </source>
</evidence>
<feature type="region of interest" description="Disordered" evidence="6">
    <location>
        <begin position="91"/>
        <end position="137"/>
    </location>
</feature>
<protein>
    <recommendedName>
        <fullName evidence="5">RxLR effector protein</fullName>
    </recommendedName>
</protein>
<evidence type="ECO:0000256" key="1">
    <source>
        <dbReference type="ARBA" id="ARBA00004613"/>
    </source>
</evidence>
<comment type="domain">
    <text evidence="5">The RxLR-dEER motif acts to carry the protein into the host cell cytoplasm through binding to cell surface phosphatidylinositol-3-phosphate.</text>
</comment>
<dbReference type="InterPro" id="IPR031825">
    <property type="entry name" value="RXLR"/>
</dbReference>
<dbReference type="Proteomes" id="UP001165083">
    <property type="component" value="Unassembled WGS sequence"/>
</dbReference>
<reference evidence="7" key="1">
    <citation type="submission" date="2023-04" db="EMBL/GenBank/DDBJ databases">
        <title>Phytophthora lilii NBRC 32176.</title>
        <authorList>
            <person name="Ichikawa N."/>
            <person name="Sato H."/>
            <person name="Tonouchi N."/>
        </authorList>
    </citation>
    <scope>NUCLEOTIDE SEQUENCE</scope>
    <source>
        <strain evidence="7">NBRC 32176</strain>
    </source>
</reference>
<evidence type="ECO:0000256" key="3">
    <source>
        <dbReference type="ARBA" id="ARBA00022525"/>
    </source>
</evidence>
<dbReference type="EMBL" id="BSXW01000542">
    <property type="protein sequence ID" value="GMF25150.1"/>
    <property type="molecule type" value="Genomic_DNA"/>
</dbReference>
<sequence>MRLRNIPLSNDPSAPYYYPISLPVQCSDTSTCSAIGSYHGTTCTKLTRWSKQHSLSNKPSSTKVRQTIPSLRSGYVVLLAVATLITSTESKSTSTNTLITSQDTHNSRDIEEEGTPAQHHLRTTNTRAEEEQEERGGFKDIVQGYREGEKVSQVRQVNFWR</sequence>
<evidence type="ECO:0000313" key="8">
    <source>
        <dbReference type="Proteomes" id="UP001165083"/>
    </source>
</evidence>
<name>A0A9W6U478_9STRA</name>
<proteinExistence type="inferred from homology"/>
<comment type="similarity">
    <text evidence="2 5">Belongs to the RxLR effector family.</text>
</comment>
<comment type="function">
    <text evidence="5">Effector that suppresses plant defense responses during pathogen infection.</text>
</comment>